<dbReference type="InterPro" id="IPR050222">
    <property type="entry name" value="MATE_MdtK"/>
</dbReference>
<dbReference type="NCBIfam" id="TIGR00797">
    <property type="entry name" value="matE"/>
    <property type="match status" value="1"/>
</dbReference>
<evidence type="ECO:0000256" key="9">
    <source>
        <dbReference type="ARBA" id="ARBA00022989"/>
    </source>
</evidence>
<evidence type="ECO:0000256" key="5">
    <source>
        <dbReference type="ARBA" id="ARBA00022448"/>
    </source>
</evidence>
<feature type="transmembrane region" description="Helical" evidence="13">
    <location>
        <begin position="392"/>
        <end position="414"/>
    </location>
</feature>
<proteinExistence type="inferred from homology"/>
<reference evidence="14 15" key="1">
    <citation type="submission" date="2016-10" db="EMBL/GenBank/DDBJ databases">
        <authorList>
            <person name="de Groot N.N."/>
        </authorList>
    </citation>
    <scope>NUCLEOTIDE SEQUENCE [LARGE SCALE GENOMIC DNA]</scope>
    <source>
        <strain evidence="14 15">S137</strain>
    </source>
</reference>
<feature type="transmembrane region" description="Helical" evidence="13">
    <location>
        <begin position="63"/>
        <end position="82"/>
    </location>
</feature>
<organism evidence="14 15">
    <name type="scientific">Selenomonas ruminantium</name>
    <dbReference type="NCBI Taxonomy" id="971"/>
    <lineage>
        <taxon>Bacteria</taxon>
        <taxon>Bacillati</taxon>
        <taxon>Bacillota</taxon>
        <taxon>Negativicutes</taxon>
        <taxon>Selenomonadales</taxon>
        <taxon>Selenomonadaceae</taxon>
        <taxon>Selenomonas</taxon>
    </lineage>
</organism>
<gene>
    <name evidence="14" type="ORF">SAMN05216366_1406</name>
</gene>
<evidence type="ECO:0000256" key="7">
    <source>
        <dbReference type="ARBA" id="ARBA00022475"/>
    </source>
</evidence>
<evidence type="ECO:0000256" key="4">
    <source>
        <dbReference type="ARBA" id="ARBA00020268"/>
    </source>
</evidence>
<feature type="transmembrane region" description="Helical" evidence="13">
    <location>
        <begin position="353"/>
        <end position="371"/>
    </location>
</feature>
<dbReference type="Proteomes" id="UP000182412">
    <property type="component" value="Unassembled WGS sequence"/>
</dbReference>
<evidence type="ECO:0000313" key="14">
    <source>
        <dbReference type="EMBL" id="SDP70557.1"/>
    </source>
</evidence>
<comment type="subcellular location">
    <subcellularLocation>
        <location evidence="2">Cell membrane</location>
        <topology evidence="2">Multi-pass membrane protein</topology>
    </subcellularLocation>
</comment>
<evidence type="ECO:0000256" key="3">
    <source>
        <dbReference type="ARBA" id="ARBA00010199"/>
    </source>
</evidence>
<dbReference type="InterPro" id="IPR048279">
    <property type="entry name" value="MdtK-like"/>
</dbReference>
<dbReference type="EMBL" id="FNJQ01000040">
    <property type="protein sequence ID" value="SDP70557.1"/>
    <property type="molecule type" value="Genomic_DNA"/>
</dbReference>
<dbReference type="PANTHER" id="PTHR43298:SF2">
    <property type="entry name" value="FMN_FAD EXPORTER YEEO-RELATED"/>
    <property type="match status" value="1"/>
</dbReference>
<protein>
    <recommendedName>
        <fullName evidence="4">Probable multidrug resistance protein NorM</fullName>
    </recommendedName>
    <alternativeName>
        <fullName evidence="12">Multidrug-efflux transporter</fullName>
    </alternativeName>
</protein>
<accession>A0A1H0UWK7</accession>
<feature type="transmembrane region" description="Helical" evidence="13">
    <location>
        <begin position="321"/>
        <end position="341"/>
    </location>
</feature>
<dbReference type="CDD" id="cd13138">
    <property type="entry name" value="MATE_yoeA_like"/>
    <property type="match status" value="1"/>
</dbReference>
<feature type="transmembrane region" description="Helical" evidence="13">
    <location>
        <begin position="169"/>
        <end position="188"/>
    </location>
</feature>
<dbReference type="OrthoDB" id="9776324at2"/>
<dbReference type="GO" id="GO:0005886">
    <property type="term" value="C:plasma membrane"/>
    <property type="evidence" value="ECO:0007669"/>
    <property type="project" value="UniProtKB-SubCell"/>
</dbReference>
<evidence type="ECO:0000256" key="1">
    <source>
        <dbReference type="ARBA" id="ARBA00003408"/>
    </source>
</evidence>
<keyword evidence="11 13" id="KW-0472">Membrane</keyword>
<sequence length="456" mass="49590">MLFFKRRDMDMLNGSIADKFLIFALPLAFTGMLEQLFNTADTMVLGRFVGKSAMAAVGNNAMPISLLVMLLLGLSLGGNVVIAQRIGAGNEKRASRAVHTAIIMSLFMGAILLAAGEALTGLIMNMLGVPAEILPMAELYLRIYFLGLPALAIYNFESAIFRSNGDSHTPLYSLMVAALLNIVLNLLTVVVFDWGVAGVVGATVIANYVNAAILWRKLRHSESYIRLEYRKLRYAAKELKEIIRIGLPAGVQGMIFCLSNLVVQSAINSLGADVMAASAAAFAIEINVYCFLSAIGQATTTFIGQNFGAKNIERCFQITKIALLSELAVMLFLGGLTTLFAKPLLGIFIQDAWIIELGVIRIVYVTLLQFLNGVTEVLSGTMRGYGYSTPPAMIALVTICGTRIIWVYTVFAAAPAFSTLLLTYPASWAITGAILFVVYMRYRRRLLSRFVTPVIA</sequence>
<comment type="function">
    <text evidence="1">Multidrug efflux pump.</text>
</comment>
<evidence type="ECO:0000256" key="12">
    <source>
        <dbReference type="ARBA" id="ARBA00031636"/>
    </source>
</evidence>
<dbReference type="PIRSF" id="PIRSF006603">
    <property type="entry name" value="DinF"/>
    <property type="match status" value="1"/>
</dbReference>
<keyword evidence="10" id="KW-0406">Ion transport</keyword>
<comment type="similarity">
    <text evidence="3">Belongs to the multi antimicrobial extrusion (MATE) (TC 2.A.66.1) family.</text>
</comment>
<evidence type="ECO:0000256" key="11">
    <source>
        <dbReference type="ARBA" id="ARBA00023136"/>
    </source>
</evidence>
<dbReference type="GO" id="GO:0015297">
    <property type="term" value="F:antiporter activity"/>
    <property type="evidence" value="ECO:0007669"/>
    <property type="project" value="UniProtKB-KW"/>
</dbReference>
<dbReference type="InterPro" id="IPR002528">
    <property type="entry name" value="MATE_fam"/>
</dbReference>
<evidence type="ECO:0000313" key="15">
    <source>
        <dbReference type="Proteomes" id="UP000182412"/>
    </source>
</evidence>
<feature type="transmembrane region" description="Helical" evidence="13">
    <location>
        <begin position="139"/>
        <end position="157"/>
    </location>
</feature>
<feature type="transmembrane region" description="Helical" evidence="13">
    <location>
        <begin position="275"/>
        <end position="300"/>
    </location>
</feature>
<dbReference type="GO" id="GO:0006811">
    <property type="term" value="P:monoatomic ion transport"/>
    <property type="evidence" value="ECO:0007669"/>
    <property type="project" value="UniProtKB-KW"/>
</dbReference>
<keyword evidence="7" id="KW-1003">Cell membrane</keyword>
<dbReference type="PANTHER" id="PTHR43298">
    <property type="entry name" value="MULTIDRUG RESISTANCE PROTEIN NORM-RELATED"/>
    <property type="match status" value="1"/>
</dbReference>
<keyword evidence="5" id="KW-0813">Transport</keyword>
<dbReference type="AlphaFoldDB" id="A0A1H0UWK7"/>
<evidence type="ECO:0000256" key="6">
    <source>
        <dbReference type="ARBA" id="ARBA00022449"/>
    </source>
</evidence>
<feature type="transmembrane region" description="Helical" evidence="13">
    <location>
        <begin position="102"/>
        <end position="127"/>
    </location>
</feature>
<keyword evidence="6" id="KW-0050">Antiport</keyword>
<evidence type="ECO:0000256" key="2">
    <source>
        <dbReference type="ARBA" id="ARBA00004651"/>
    </source>
</evidence>
<name>A0A1H0UWK7_SELRU</name>
<feature type="transmembrane region" description="Helical" evidence="13">
    <location>
        <begin position="194"/>
        <end position="215"/>
    </location>
</feature>
<evidence type="ECO:0000256" key="8">
    <source>
        <dbReference type="ARBA" id="ARBA00022692"/>
    </source>
</evidence>
<feature type="transmembrane region" description="Helical" evidence="13">
    <location>
        <begin position="242"/>
        <end position="263"/>
    </location>
</feature>
<feature type="transmembrane region" description="Helical" evidence="13">
    <location>
        <begin position="420"/>
        <end position="440"/>
    </location>
</feature>
<keyword evidence="9 13" id="KW-1133">Transmembrane helix</keyword>
<dbReference type="GO" id="GO:0042910">
    <property type="term" value="F:xenobiotic transmembrane transporter activity"/>
    <property type="evidence" value="ECO:0007669"/>
    <property type="project" value="InterPro"/>
</dbReference>
<dbReference type="Pfam" id="PF01554">
    <property type="entry name" value="MatE"/>
    <property type="match status" value="2"/>
</dbReference>
<keyword evidence="8 13" id="KW-0812">Transmembrane</keyword>
<evidence type="ECO:0000256" key="13">
    <source>
        <dbReference type="SAM" id="Phobius"/>
    </source>
</evidence>
<evidence type="ECO:0000256" key="10">
    <source>
        <dbReference type="ARBA" id="ARBA00023065"/>
    </source>
</evidence>